<evidence type="ECO:0000313" key="1">
    <source>
        <dbReference type="EMBL" id="WOJ90472.1"/>
    </source>
</evidence>
<organism evidence="1 2">
    <name type="scientific">Methylocapsa polymorpha</name>
    <dbReference type="NCBI Taxonomy" id="3080828"/>
    <lineage>
        <taxon>Bacteria</taxon>
        <taxon>Pseudomonadati</taxon>
        <taxon>Pseudomonadota</taxon>
        <taxon>Alphaproteobacteria</taxon>
        <taxon>Hyphomicrobiales</taxon>
        <taxon>Beijerinckiaceae</taxon>
        <taxon>Methylocapsa</taxon>
    </lineage>
</organism>
<protein>
    <submittedName>
        <fullName evidence="1">Uncharacterized protein</fullName>
    </submittedName>
</protein>
<keyword evidence="2" id="KW-1185">Reference proteome</keyword>
<dbReference type="RefSeq" id="WP_407339952.1">
    <property type="nucleotide sequence ID" value="NZ_CP136862.1"/>
</dbReference>
<reference evidence="1 2" key="1">
    <citation type="submission" date="2023-10" db="EMBL/GenBank/DDBJ databases">
        <title>Novel methanotroph of the genus Methylocapsa from a subarctic wetland.</title>
        <authorList>
            <person name="Belova S.E."/>
            <person name="Oshkin I.Y."/>
            <person name="Miroshnikov K."/>
            <person name="Dedysh S.N."/>
        </authorList>
    </citation>
    <scope>NUCLEOTIDE SEQUENCE [LARGE SCALE GENOMIC DNA]</scope>
    <source>
        <strain evidence="1 2">RX1</strain>
    </source>
</reference>
<accession>A0ABZ0HT42</accession>
<dbReference type="EMBL" id="CP136862">
    <property type="protein sequence ID" value="WOJ90472.1"/>
    <property type="molecule type" value="Genomic_DNA"/>
</dbReference>
<dbReference type="Proteomes" id="UP001626536">
    <property type="component" value="Chromosome"/>
</dbReference>
<gene>
    <name evidence="1" type="ORF">RZS28_04020</name>
</gene>
<sequence>MSTERLRLQEILTAPEAKDRKALAEHLAFATDMTAADARALLAIAPVDRSTATRWSFAGLNTSQSITGADEHEAAEWSAIADQLNREMKAAKPGYVVPLLTH</sequence>
<evidence type="ECO:0000313" key="2">
    <source>
        <dbReference type="Proteomes" id="UP001626536"/>
    </source>
</evidence>
<proteinExistence type="predicted"/>
<name>A0ABZ0HT42_9HYPH</name>